<keyword evidence="5" id="KW-0464">Manganese</keyword>
<evidence type="ECO:0000313" key="7">
    <source>
        <dbReference type="Proteomes" id="UP000746747"/>
    </source>
</evidence>
<name>A0A8J2PXD2_9BILA</name>
<evidence type="ECO:0000313" key="6">
    <source>
        <dbReference type="EMBL" id="CAG9538819.1"/>
    </source>
</evidence>
<evidence type="ECO:0000256" key="1">
    <source>
        <dbReference type="ARBA" id="ARBA00013081"/>
    </source>
</evidence>
<evidence type="ECO:0000256" key="4">
    <source>
        <dbReference type="ARBA" id="ARBA00022912"/>
    </source>
</evidence>
<dbReference type="GO" id="GO:0005634">
    <property type="term" value="C:nucleus"/>
    <property type="evidence" value="ECO:0007669"/>
    <property type="project" value="TreeGrafter"/>
</dbReference>
<evidence type="ECO:0000256" key="5">
    <source>
        <dbReference type="ARBA" id="ARBA00023211"/>
    </source>
</evidence>
<dbReference type="InterPro" id="IPR029052">
    <property type="entry name" value="Metallo-depent_PP-like"/>
</dbReference>
<proteinExistence type="predicted"/>
<evidence type="ECO:0000256" key="2">
    <source>
        <dbReference type="ARBA" id="ARBA00022723"/>
    </source>
</evidence>
<dbReference type="EC" id="3.1.3.16" evidence="1"/>
<dbReference type="PANTHER" id="PTHR11668:SF300">
    <property type="entry name" value="SERINE_THREONINE-PROTEIN PHOSPHATASE"/>
    <property type="match status" value="1"/>
</dbReference>
<dbReference type="EMBL" id="CAKAEH010001708">
    <property type="protein sequence ID" value="CAG9538819.1"/>
    <property type="molecule type" value="Genomic_DNA"/>
</dbReference>
<sequence length="187" mass="21425">MPANVPTPFVCRTLNAHILNAVIVTIIKKSFRDGISALIWMNRDIMIALIHQVIDLINRNDDMFTVVPEDSFDHGMVFVVGSIDGDLINLLTLLKNKMPPMAYYVFLGDYLDCYEPTRIDALLLLLSLKLRFPRHICLFRGHYETYEMCKAIGFDRAINDDRLFQSFIILFEHLSIVGLFGSTLILN</sequence>
<accession>A0A8J2PXD2</accession>
<dbReference type="PANTHER" id="PTHR11668">
    <property type="entry name" value="SERINE/THREONINE PROTEIN PHOSPHATASE"/>
    <property type="match status" value="1"/>
</dbReference>
<keyword evidence="7" id="KW-1185">Reference proteome</keyword>
<keyword evidence="2" id="KW-0479">Metal-binding</keyword>
<dbReference type="OrthoDB" id="5855022at2759"/>
<dbReference type="Proteomes" id="UP000746747">
    <property type="component" value="Unassembled WGS sequence"/>
</dbReference>
<gene>
    <name evidence="6" type="ORF">CJOHNSTONI_LOCUS8490</name>
</gene>
<keyword evidence="3" id="KW-0378">Hydrolase</keyword>
<dbReference type="InterPro" id="IPR050341">
    <property type="entry name" value="PP1_catalytic_subunit"/>
</dbReference>
<dbReference type="Gene3D" id="3.60.21.10">
    <property type="match status" value="1"/>
</dbReference>
<comment type="caution">
    <text evidence="6">The sequence shown here is derived from an EMBL/GenBank/DDBJ whole genome shotgun (WGS) entry which is preliminary data.</text>
</comment>
<keyword evidence="4" id="KW-0904">Protein phosphatase</keyword>
<organism evidence="6 7">
    <name type="scientific">Cercopithifilaria johnstoni</name>
    <dbReference type="NCBI Taxonomy" id="2874296"/>
    <lineage>
        <taxon>Eukaryota</taxon>
        <taxon>Metazoa</taxon>
        <taxon>Ecdysozoa</taxon>
        <taxon>Nematoda</taxon>
        <taxon>Chromadorea</taxon>
        <taxon>Rhabditida</taxon>
        <taxon>Spirurina</taxon>
        <taxon>Spiruromorpha</taxon>
        <taxon>Filarioidea</taxon>
        <taxon>Onchocercidae</taxon>
        <taxon>Cercopithifilaria</taxon>
    </lineage>
</organism>
<dbReference type="AlphaFoldDB" id="A0A8J2PXD2"/>
<protein>
    <recommendedName>
        <fullName evidence="1">protein-serine/threonine phosphatase</fullName>
        <ecNumber evidence="1">3.1.3.16</ecNumber>
    </recommendedName>
</protein>
<dbReference type="GO" id="GO:0005737">
    <property type="term" value="C:cytoplasm"/>
    <property type="evidence" value="ECO:0007669"/>
    <property type="project" value="TreeGrafter"/>
</dbReference>
<dbReference type="GO" id="GO:0004722">
    <property type="term" value="F:protein serine/threonine phosphatase activity"/>
    <property type="evidence" value="ECO:0007669"/>
    <property type="project" value="UniProtKB-EC"/>
</dbReference>
<evidence type="ECO:0000256" key="3">
    <source>
        <dbReference type="ARBA" id="ARBA00022801"/>
    </source>
</evidence>
<dbReference type="SUPFAM" id="SSF56300">
    <property type="entry name" value="Metallo-dependent phosphatases"/>
    <property type="match status" value="1"/>
</dbReference>
<reference evidence="6" key="1">
    <citation type="submission" date="2021-09" db="EMBL/GenBank/DDBJ databases">
        <authorList>
            <consortium name="Pathogen Informatics"/>
        </authorList>
    </citation>
    <scope>NUCLEOTIDE SEQUENCE</scope>
</reference>
<dbReference type="GO" id="GO:0046872">
    <property type="term" value="F:metal ion binding"/>
    <property type="evidence" value="ECO:0007669"/>
    <property type="project" value="UniProtKB-KW"/>
</dbReference>